<evidence type="ECO:0000313" key="2">
    <source>
        <dbReference type="EMBL" id="KKB85275.1"/>
    </source>
</evidence>
<dbReference type="SUPFAM" id="SSF52799">
    <property type="entry name" value="(Phosphotyrosine protein) phosphatases II"/>
    <property type="match status" value="1"/>
</dbReference>
<dbReference type="InterPro" id="IPR005939">
    <property type="entry name" value="BLH_phosphatase-like"/>
</dbReference>
<dbReference type="EMBL" id="FQVC01000016">
    <property type="protein sequence ID" value="SHF88147.1"/>
    <property type="molecule type" value="Genomic_DNA"/>
</dbReference>
<evidence type="ECO:0000313" key="5">
    <source>
        <dbReference type="Proteomes" id="UP000184533"/>
    </source>
</evidence>
<protein>
    <submittedName>
        <fullName evidence="3">TIGR01244 family protein</fullName>
    </submittedName>
</protein>
<gene>
    <name evidence="3" type="ORF">SAMN02745223_03782</name>
    <name evidence="2" type="ORF">VW29_06900</name>
</gene>
<reference evidence="2 4" key="1">
    <citation type="submission" date="2015-03" db="EMBL/GenBank/DDBJ databases">
        <authorList>
            <person name="Hassan Y.I."/>
            <person name="Lepp D."/>
            <person name="Zhou T."/>
        </authorList>
    </citation>
    <scope>NUCLEOTIDE SEQUENCE [LARGE SCALE GENOMIC DNA]</scope>
    <source>
        <strain evidence="2 4">DSM 17137</strain>
    </source>
</reference>
<feature type="domain" description="Beta-lactamase hydrolase-like protein phosphatase-like" evidence="1">
    <location>
        <begin position="3"/>
        <end position="110"/>
    </location>
</feature>
<dbReference type="NCBIfam" id="TIGR01244">
    <property type="entry name" value="TIGR01244 family sulfur transferase"/>
    <property type="match status" value="1"/>
</dbReference>
<dbReference type="GO" id="GO:0016787">
    <property type="term" value="F:hydrolase activity"/>
    <property type="evidence" value="ECO:0007669"/>
    <property type="project" value="InterPro"/>
</dbReference>
<sequence>MELKRINDHISVCGQIAPEDVASLKAAGFVTIINNRPDGESPDQVPGAEIEAAAKAAGLAYYAIPLGREGVSPDMVEKTHAALEGSNGPVFAFCRSGTRSTTLWALSQAGEMEAGEIISQAAEAGYDMSHLAGHLSQK</sequence>
<dbReference type="STRING" id="1121477.SAMN02745223_03782"/>
<keyword evidence="4" id="KW-1185">Reference proteome</keyword>
<organism evidence="2 4">
    <name type="scientific">Devosia limi DSM 17137</name>
    <dbReference type="NCBI Taxonomy" id="1121477"/>
    <lineage>
        <taxon>Bacteria</taxon>
        <taxon>Pseudomonadati</taxon>
        <taxon>Pseudomonadota</taxon>
        <taxon>Alphaproteobacteria</taxon>
        <taxon>Hyphomicrobiales</taxon>
        <taxon>Devosiaceae</taxon>
        <taxon>Devosia</taxon>
    </lineage>
</organism>
<dbReference type="Proteomes" id="UP000184533">
    <property type="component" value="Unassembled WGS sequence"/>
</dbReference>
<dbReference type="RefSeq" id="WP_046134581.1">
    <property type="nucleotide sequence ID" value="NZ_FQVC01000016.1"/>
</dbReference>
<accession>A0A0F5LSC4</accession>
<evidence type="ECO:0000313" key="4">
    <source>
        <dbReference type="Proteomes" id="UP000033608"/>
    </source>
</evidence>
<dbReference type="Proteomes" id="UP000033608">
    <property type="component" value="Unassembled WGS sequence"/>
</dbReference>
<dbReference type="PATRIC" id="fig|1121477.3.peg.2468"/>
<evidence type="ECO:0000259" key="1">
    <source>
        <dbReference type="Pfam" id="PF04273"/>
    </source>
</evidence>
<evidence type="ECO:0000313" key="3">
    <source>
        <dbReference type="EMBL" id="SHF88147.1"/>
    </source>
</evidence>
<dbReference type="EMBL" id="LAJF01000059">
    <property type="protein sequence ID" value="KKB85275.1"/>
    <property type="molecule type" value="Genomic_DNA"/>
</dbReference>
<dbReference type="Gene3D" id="3.90.190.10">
    <property type="entry name" value="Protein tyrosine phosphatase superfamily"/>
    <property type="match status" value="1"/>
</dbReference>
<name>A0A0F5LSC4_9HYPH</name>
<proteinExistence type="predicted"/>
<dbReference type="AlphaFoldDB" id="A0A0F5LSC4"/>
<dbReference type="InterPro" id="IPR029021">
    <property type="entry name" value="Prot-tyrosine_phosphatase-like"/>
</dbReference>
<reference evidence="3 5" key="2">
    <citation type="submission" date="2016-11" db="EMBL/GenBank/DDBJ databases">
        <authorList>
            <person name="Jaros S."/>
            <person name="Januszkiewicz K."/>
            <person name="Wedrychowicz H."/>
        </authorList>
    </citation>
    <scope>NUCLEOTIDE SEQUENCE [LARGE SCALE GENOMIC DNA]</scope>
    <source>
        <strain evidence="3 5">DSM 17137</strain>
    </source>
</reference>
<dbReference type="Pfam" id="PF04273">
    <property type="entry name" value="BLH_phosphatase"/>
    <property type="match status" value="1"/>
</dbReference>
<dbReference type="OrthoDB" id="9805710at2"/>